<gene>
    <name evidence="1" type="ORF">EGEOBHOM_00065</name>
</gene>
<keyword evidence="2" id="KW-1185">Reference proteome</keyword>
<dbReference type="EMBL" id="ON113168">
    <property type="protein sequence ID" value="UQT00224.1"/>
    <property type="molecule type" value="Genomic_DNA"/>
</dbReference>
<dbReference type="Proteomes" id="UP001057485">
    <property type="component" value="Segment"/>
</dbReference>
<proteinExistence type="predicted"/>
<name>A0A9E7DUY5_9CAUD</name>
<protein>
    <submittedName>
        <fullName evidence="1">Uncharacterized protein</fullName>
    </submittedName>
</protein>
<reference evidence="1 2" key="1">
    <citation type="submission" date="2022-03" db="EMBL/GenBank/DDBJ databases">
        <title>Phage cocktails constrain the growth of Enterococcus.</title>
        <authorList>
            <person name="Wandro S."/>
        </authorList>
    </citation>
    <scope>NUCLEOTIDE SEQUENCE [LARGE SCALE GENOMIC DNA]</scope>
</reference>
<evidence type="ECO:0000313" key="2">
    <source>
        <dbReference type="Proteomes" id="UP001057485"/>
    </source>
</evidence>
<sequence length="120" mass="14012">MNYRIVSYENSQEWLDAFNEFSGNSFKMNEAIHPEIYEPIETAVLLFNHEVAEGEAIRLEKIDESEEDTCDHTYETYIVQTGYSSIDIEQAGFCTKCGHDTHKGYKEYTLKKGYKEYTLK</sequence>
<accession>A0A9E7DUY5</accession>
<evidence type="ECO:0000313" key="1">
    <source>
        <dbReference type="EMBL" id="UQT00224.1"/>
    </source>
</evidence>
<organism evidence="1 2">
    <name type="scientific">Enterococcus phage vB_OCPT_Car</name>
    <dbReference type="NCBI Taxonomy" id="2922319"/>
    <lineage>
        <taxon>Viruses</taxon>
        <taxon>Duplodnaviria</taxon>
        <taxon>Heunggongvirae</taxon>
        <taxon>Uroviricota</taxon>
        <taxon>Caudoviricetes</taxon>
        <taxon>Herelleviridae</taxon>
        <taxon>Brockvirinae</taxon>
        <taxon>Kochikohdavirus</taxon>
        <taxon>Kochikohdavirus car</taxon>
    </lineage>
</organism>